<dbReference type="InterPro" id="IPR039420">
    <property type="entry name" value="WalR-like"/>
</dbReference>
<dbReference type="Gene3D" id="3.40.50.2300">
    <property type="match status" value="1"/>
</dbReference>
<accession>A0A839MXC7</accession>
<dbReference type="PROSITE" id="PS50043">
    <property type="entry name" value="HTH_LUXR_2"/>
    <property type="match status" value="1"/>
</dbReference>
<dbReference type="Pfam" id="PF00196">
    <property type="entry name" value="GerE"/>
    <property type="match status" value="1"/>
</dbReference>
<dbReference type="InterPro" id="IPR016032">
    <property type="entry name" value="Sig_transdc_resp-reg_C-effctor"/>
</dbReference>
<sequence length="220" mass="23495">MSADAPVRVVLADDHPMYRYGVAAVLASEPRVELVGEAQSGRELLALVERTGPDVVVTDLRMPDLDGIAVTRELGMTNPDLPVLVLTMHDDDESVFGAMRAGARGYLLKGADADELIATIRTVAAGGTAFGPSVARRIVGFYLESTSRFAQGAFPELTTREREVLDLLAAGRRNSAIAATLGLSDKTVRNHLSAILTKLQVSDRSAAIVRAREAGLGRER</sequence>
<protein>
    <submittedName>
        <fullName evidence="6">DNA-binding NarL/FixJ family response regulator</fullName>
    </submittedName>
</protein>
<feature type="modified residue" description="4-aspartylphosphate" evidence="3">
    <location>
        <position position="59"/>
    </location>
</feature>
<dbReference type="InterPro" id="IPR058245">
    <property type="entry name" value="NreC/VraR/RcsB-like_REC"/>
</dbReference>
<dbReference type="EMBL" id="JACHVQ010000005">
    <property type="protein sequence ID" value="MBB2894510.1"/>
    <property type="molecule type" value="Genomic_DNA"/>
</dbReference>
<evidence type="ECO:0000313" key="7">
    <source>
        <dbReference type="EMBL" id="MBB2894510.1"/>
    </source>
</evidence>
<organism evidence="6 8">
    <name type="scientific">Flexivirga oryzae</name>
    <dbReference type="NCBI Taxonomy" id="1794944"/>
    <lineage>
        <taxon>Bacteria</taxon>
        <taxon>Bacillati</taxon>
        <taxon>Actinomycetota</taxon>
        <taxon>Actinomycetes</taxon>
        <taxon>Micrococcales</taxon>
        <taxon>Dermacoccaceae</taxon>
        <taxon>Flexivirga</taxon>
    </lineage>
</organism>
<dbReference type="InterPro" id="IPR001789">
    <property type="entry name" value="Sig_transdc_resp-reg_receiver"/>
</dbReference>
<dbReference type="GO" id="GO:0000160">
    <property type="term" value="P:phosphorelay signal transduction system"/>
    <property type="evidence" value="ECO:0007669"/>
    <property type="project" value="InterPro"/>
</dbReference>
<evidence type="ECO:0000259" key="5">
    <source>
        <dbReference type="PROSITE" id="PS50110"/>
    </source>
</evidence>
<feature type="domain" description="Response regulatory" evidence="5">
    <location>
        <begin position="8"/>
        <end position="124"/>
    </location>
</feature>
<comment type="caution">
    <text evidence="6">The sequence shown here is derived from an EMBL/GenBank/DDBJ whole genome shotgun (WGS) entry which is preliminary data.</text>
</comment>
<dbReference type="SUPFAM" id="SSF46894">
    <property type="entry name" value="C-terminal effector domain of the bipartite response regulators"/>
    <property type="match status" value="1"/>
</dbReference>
<evidence type="ECO:0000259" key="4">
    <source>
        <dbReference type="PROSITE" id="PS50043"/>
    </source>
</evidence>
<dbReference type="SMART" id="SM00448">
    <property type="entry name" value="REC"/>
    <property type="match status" value="1"/>
</dbReference>
<dbReference type="PANTHER" id="PTHR43214">
    <property type="entry name" value="TWO-COMPONENT RESPONSE REGULATOR"/>
    <property type="match status" value="1"/>
</dbReference>
<evidence type="ECO:0000313" key="8">
    <source>
        <dbReference type="Proteomes" id="UP000559182"/>
    </source>
</evidence>
<evidence type="ECO:0000256" key="3">
    <source>
        <dbReference type="PROSITE-ProRule" id="PRU00169"/>
    </source>
</evidence>
<dbReference type="Pfam" id="PF00072">
    <property type="entry name" value="Response_reg"/>
    <property type="match status" value="1"/>
</dbReference>
<gene>
    <name evidence="6" type="ORF">FHU39_000002</name>
    <name evidence="7" type="ORF">FHU39_004552</name>
</gene>
<dbReference type="PROSITE" id="PS50110">
    <property type="entry name" value="RESPONSE_REGULATORY"/>
    <property type="match status" value="1"/>
</dbReference>
<dbReference type="EMBL" id="JACHVQ010000001">
    <property type="protein sequence ID" value="MBB2890018.1"/>
    <property type="molecule type" value="Genomic_DNA"/>
</dbReference>
<name>A0A839MXC7_9MICO</name>
<reference evidence="6 8" key="1">
    <citation type="submission" date="2020-08" db="EMBL/GenBank/DDBJ databases">
        <title>Sequencing the genomes of 1000 actinobacteria strains.</title>
        <authorList>
            <person name="Klenk H.-P."/>
        </authorList>
    </citation>
    <scope>NUCLEOTIDE SEQUENCE [LARGE SCALE GENOMIC DNA]</scope>
    <source>
        <strain evidence="6 8">DSM 105369</strain>
    </source>
</reference>
<dbReference type="AlphaFoldDB" id="A0A839MXC7"/>
<keyword evidence="2 6" id="KW-0238">DNA-binding</keyword>
<dbReference type="InterPro" id="IPR000792">
    <property type="entry name" value="Tscrpt_reg_LuxR_C"/>
</dbReference>
<feature type="domain" description="HTH luxR-type" evidence="4">
    <location>
        <begin position="150"/>
        <end position="215"/>
    </location>
</feature>
<evidence type="ECO:0000256" key="1">
    <source>
        <dbReference type="ARBA" id="ARBA00022553"/>
    </source>
</evidence>
<keyword evidence="8" id="KW-1185">Reference proteome</keyword>
<evidence type="ECO:0000313" key="6">
    <source>
        <dbReference type="EMBL" id="MBB2890018.1"/>
    </source>
</evidence>
<dbReference type="CDD" id="cd06170">
    <property type="entry name" value="LuxR_C_like"/>
    <property type="match status" value="1"/>
</dbReference>
<dbReference type="GO" id="GO:0003677">
    <property type="term" value="F:DNA binding"/>
    <property type="evidence" value="ECO:0007669"/>
    <property type="project" value="UniProtKB-KW"/>
</dbReference>
<evidence type="ECO:0000256" key="2">
    <source>
        <dbReference type="ARBA" id="ARBA00023125"/>
    </source>
</evidence>
<proteinExistence type="predicted"/>
<dbReference type="InterPro" id="IPR011006">
    <property type="entry name" value="CheY-like_superfamily"/>
</dbReference>
<dbReference type="SUPFAM" id="SSF52172">
    <property type="entry name" value="CheY-like"/>
    <property type="match status" value="1"/>
</dbReference>
<keyword evidence="1 3" id="KW-0597">Phosphoprotein</keyword>
<dbReference type="Proteomes" id="UP000559182">
    <property type="component" value="Unassembled WGS sequence"/>
</dbReference>
<dbReference type="PROSITE" id="PS00622">
    <property type="entry name" value="HTH_LUXR_1"/>
    <property type="match status" value="1"/>
</dbReference>
<dbReference type="RefSeq" id="WP_183317822.1">
    <property type="nucleotide sequence ID" value="NZ_JACHVQ010000001.1"/>
</dbReference>
<dbReference type="SMART" id="SM00421">
    <property type="entry name" value="HTH_LUXR"/>
    <property type="match status" value="1"/>
</dbReference>
<dbReference type="CDD" id="cd17535">
    <property type="entry name" value="REC_NarL-like"/>
    <property type="match status" value="1"/>
</dbReference>
<dbReference type="PRINTS" id="PR00038">
    <property type="entry name" value="HTHLUXR"/>
</dbReference>
<dbReference type="GO" id="GO:0006355">
    <property type="term" value="P:regulation of DNA-templated transcription"/>
    <property type="evidence" value="ECO:0007669"/>
    <property type="project" value="InterPro"/>
</dbReference>